<keyword evidence="6 10" id="KW-0175">Coiled coil</keyword>
<feature type="compositionally biased region" description="Low complexity" evidence="11">
    <location>
        <begin position="728"/>
        <end position="747"/>
    </location>
</feature>
<comment type="caution">
    <text evidence="9">Lacks conserved residue(s) required for the propagation of feature annotation.</text>
</comment>
<dbReference type="InterPro" id="IPR000538">
    <property type="entry name" value="Link_dom"/>
</dbReference>
<evidence type="ECO:0000256" key="2">
    <source>
        <dbReference type="ARBA" id="ARBA00004496"/>
    </source>
</evidence>
<feature type="compositionally biased region" description="Basic and acidic residues" evidence="11">
    <location>
        <begin position="809"/>
        <end position="819"/>
    </location>
</feature>
<reference evidence="15 16" key="1">
    <citation type="submission" date="2025-05" db="UniProtKB">
        <authorList>
            <consortium name="RefSeq"/>
        </authorList>
    </citation>
    <scope>IDENTIFICATION</scope>
</reference>
<keyword evidence="8 9" id="KW-1015">Disulfide bond</keyword>
<evidence type="ECO:0000313" key="15">
    <source>
        <dbReference type="RefSeq" id="XP_072825591.1"/>
    </source>
</evidence>
<feature type="compositionally biased region" description="Basic and acidic residues" evidence="11">
    <location>
        <begin position="789"/>
        <end position="802"/>
    </location>
</feature>
<feature type="compositionally biased region" description="Basic and acidic residues" evidence="11">
    <location>
        <begin position="274"/>
        <end position="284"/>
    </location>
</feature>
<feature type="compositionally biased region" description="Basic and acidic residues" evidence="11">
    <location>
        <begin position="296"/>
        <end position="311"/>
    </location>
</feature>
<dbReference type="Pfam" id="PF05781">
    <property type="entry name" value="MRVI1"/>
    <property type="match status" value="1"/>
</dbReference>
<keyword evidence="5 12" id="KW-1133">Transmembrane helix</keyword>
<feature type="domain" description="Link" evidence="13">
    <location>
        <begin position="904"/>
        <end position="994"/>
    </location>
</feature>
<protein>
    <submittedName>
        <fullName evidence="15 16">Inositol 1,4,5-triphosphate receptor associated 1 isoform X1</fullName>
    </submittedName>
</protein>
<proteinExistence type="predicted"/>
<keyword evidence="14" id="KW-1185">Reference proteome</keyword>
<sequence length="1188" mass="129235">MLRDNCVHSHLIPLATLRVDCSSTAKTGKLTTTFPSRRQSACGAQASWSICGADTAEFPGTRSHSRQEAAMPHIPEDEEPPGEPQAAQSPAGQGPPTAGISCSPPTIILTGDASSPEGETDKSLVNRAHSPHRRLSHRHLKVSTASLTSVDPAGHVIDLVNDQLPDISISEEDKKKNLALLEEAKSVSERFLTRRGRKSRSSPGDSPSAVSPNLSPGASPASSQSNLITVPSPPGLDACSSPQSPLPGATPQQKGDEAEVSSPHLGKPNVLKGLADRKQNDQRKVSQGRLTPRSPTVEKSKEITIEQKENFDPLQCPEAVPKGPASGTGGGGKMALNTPQPGPVESELGKLLPKTSREGNPLPRSPAQGSGGAASQAPQGKGTVVEPTGSKVGSKAELWPPASRPPLLRGVSWDSGPEEPGPHLQKVLAKLPLAEEEKRFSGKVGSKMAKASGLKDFQIQVQPVRMQKLTKLREEHILIRNQNLVGLKLPELSEAAEQEKGPPSELSPATEEEESKSGLDVMPNISDVLLRKLRVHKSLPGSAPPLTEKEVENVFVQLSLAFRNDSYTLESRINQAERERNLTEENTEKELENFKASITSSASLWHHCEHRETYQKLLEDIAVLHRLAARLSSRAEMVGAVRQEKRMSKATEVMMQYVENLKRTYEKDHAELMEFKKLANQNSSRSCGPSEDGVPRTARSMSLSLGKNMPRRRVSVAVVPKFNILNLPGQSPSSSPTPSLPAPSESPNGKGNPPVTSALPALLENGKTNGDPDCEASAPTPTPHCLEGISRETKARLEEDAYSKGYQEGLKKTKELQDLKEEEEEQKSENPEEPEEAEEAEEEEKEQRSSAHWRCFSGSEGAGTMAKYFSLVLLLASIWTTRLLVQGSLRAEELSISGQCRLRGVVLVSKKTNPQLNFTEAQEACRLVGLTLASKDQIEAAWEVGFETCSYGWVKDQFLVISRIFANPKCGKNGKGVLIWRNSPNQKFRAYCYNSSDIWINSCQPEVITTNDPIFSTEMATHTTEMTVRDSTYSASSAEGPYSVTQTVSPVPALASTSTPRKRNLICITEAFMETSSMSTKTELYIENRVAFKNEALGFGGVPTTLLVLALLFFAAAAGLAVCYIRRYVKAFPFTNKNQQKEMIETKAVEEEKADDGNLNAESTKIDKKLEEPKSPPKTTVRYLEAEV</sequence>
<dbReference type="PANTHER" id="PTHR15352">
    <property type="entry name" value="LYMPHOID-RESTRICTED MEMBRANE PROTEIN, JAW1"/>
    <property type="match status" value="1"/>
</dbReference>
<evidence type="ECO:0000313" key="14">
    <source>
        <dbReference type="Proteomes" id="UP001652581"/>
    </source>
</evidence>
<dbReference type="Pfam" id="PF00193">
    <property type="entry name" value="Xlink"/>
    <property type="match status" value="1"/>
</dbReference>
<feature type="region of interest" description="Disordered" evidence="11">
    <location>
        <begin position="57"/>
        <end position="139"/>
    </location>
</feature>
<evidence type="ECO:0000256" key="5">
    <source>
        <dbReference type="ARBA" id="ARBA00022989"/>
    </source>
</evidence>
<evidence type="ECO:0000256" key="10">
    <source>
        <dbReference type="SAM" id="Coils"/>
    </source>
</evidence>
<keyword evidence="3" id="KW-0963">Cytoplasm</keyword>
<name>A0ABM5DXG6_VICPA</name>
<dbReference type="PROSITE" id="PS50963">
    <property type="entry name" value="LINK_2"/>
    <property type="match status" value="1"/>
</dbReference>
<dbReference type="SMART" id="SM00445">
    <property type="entry name" value="LINK"/>
    <property type="match status" value="1"/>
</dbReference>
<keyword evidence="7 12" id="KW-0472">Membrane</keyword>
<evidence type="ECO:0000256" key="3">
    <source>
        <dbReference type="ARBA" id="ARBA00022490"/>
    </source>
</evidence>
<dbReference type="InterPro" id="IPR016186">
    <property type="entry name" value="C-type_lectin-like/link_sf"/>
</dbReference>
<evidence type="ECO:0000256" key="12">
    <source>
        <dbReference type="SAM" id="Phobius"/>
    </source>
</evidence>
<dbReference type="PANTHER" id="PTHR15352:SF2">
    <property type="entry name" value="INOSITOL 1,4,5-TRIPHOSPHATE RECEPTOR ASSOCIATED 1"/>
    <property type="match status" value="1"/>
</dbReference>
<dbReference type="GeneID" id="102529740"/>
<feature type="coiled-coil region" evidence="10">
    <location>
        <begin position="566"/>
        <end position="593"/>
    </location>
</feature>
<evidence type="ECO:0000313" key="16">
    <source>
        <dbReference type="RefSeq" id="XP_072825592.1"/>
    </source>
</evidence>
<gene>
    <name evidence="15 16" type="primary">IRAG1</name>
</gene>
<evidence type="ECO:0000256" key="1">
    <source>
        <dbReference type="ARBA" id="ARBA00004167"/>
    </source>
</evidence>
<evidence type="ECO:0000259" key="13">
    <source>
        <dbReference type="PROSITE" id="PS50963"/>
    </source>
</evidence>
<feature type="region of interest" description="Disordered" evidence="11">
    <location>
        <begin position="189"/>
        <end position="426"/>
    </location>
</feature>
<evidence type="ECO:0000256" key="9">
    <source>
        <dbReference type="PROSITE-ProRule" id="PRU00323"/>
    </source>
</evidence>
<dbReference type="RefSeq" id="XP_072825592.1">
    <property type="nucleotide sequence ID" value="XM_072969491.1"/>
</dbReference>
<evidence type="ECO:0000256" key="8">
    <source>
        <dbReference type="ARBA" id="ARBA00023157"/>
    </source>
</evidence>
<comment type="subcellular location">
    <subcellularLocation>
        <location evidence="2">Cytoplasm</location>
    </subcellularLocation>
    <subcellularLocation>
        <location evidence="1">Membrane</location>
        <topology evidence="1">Single-pass membrane protein</topology>
    </subcellularLocation>
</comment>
<feature type="compositionally biased region" description="Basic and acidic residues" evidence="11">
    <location>
        <begin position="1164"/>
        <end position="1175"/>
    </location>
</feature>
<feature type="compositionally biased region" description="Acidic residues" evidence="11">
    <location>
        <begin position="820"/>
        <end position="844"/>
    </location>
</feature>
<dbReference type="SUPFAM" id="SSF56436">
    <property type="entry name" value="C-type lectin-like"/>
    <property type="match status" value="1"/>
</dbReference>
<feature type="compositionally biased region" description="Low complexity" evidence="11">
    <location>
        <begin position="365"/>
        <end position="380"/>
    </location>
</feature>
<dbReference type="CDD" id="cd03516">
    <property type="entry name" value="Link_domain_CD44_like"/>
    <property type="match status" value="1"/>
</dbReference>
<dbReference type="InterPro" id="IPR008677">
    <property type="entry name" value="MRVI1"/>
</dbReference>
<accession>A0ABM5DXG6</accession>
<keyword evidence="15 16" id="KW-0675">Receptor</keyword>
<feature type="region of interest" description="Disordered" evidence="11">
    <location>
        <begin position="1148"/>
        <end position="1188"/>
    </location>
</feature>
<evidence type="ECO:0000256" key="4">
    <source>
        <dbReference type="ARBA" id="ARBA00022692"/>
    </source>
</evidence>
<feature type="compositionally biased region" description="Basic residues" evidence="11">
    <location>
        <begin position="129"/>
        <end position="139"/>
    </location>
</feature>
<dbReference type="InterPro" id="IPR016187">
    <property type="entry name" value="CTDL_fold"/>
</dbReference>
<feature type="region of interest" description="Disordered" evidence="11">
    <location>
        <begin position="494"/>
        <end position="519"/>
    </location>
</feature>
<feature type="compositionally biased region" description="Polar residues" evidence="11">
    <location>
        <begin position="201"/>
        <end position="229"/>
    </location>
</feature>
<evidence type="ECO:0000256" key="11">
    <source>
        <dbReference type="SAM" id="MobiDB-lite"/>
    </source>
</evidence>
<organism evidence="14 15">
    <name type="scientific">Vicugna pacos</name>
    <name type="common">Alpaca</name>
    <name type="synonym">Lama pacos</name>
    <dbReference type="NCBI Taxonomy" id="30538"/>
    <lineage>
        <taxon>Eukaryota</taxon>
        <taxon>Metazoa</taxon>
        <taxon>Chordata</taxon>
        <taxon>Craniata</taxon>
        <taxon>Vertebrata</taxon>
        <taxon>Euteleostomi</taxon>
        <taxon>Mammalia</taxon>
        <taxon>Eutheria</taxon>
        <taxon>Laurasiatheria</taxon>
        <taxon>Artiodactyla</taxon>
        <taxon>Tylopoda</taxon>
        <taxon>Camelidae</taxon>
        <taxon>Vicugna</taxon>
    </lineage>
</organism>
<evidence type="ECO:0000256" key="7">
    <source>
        <dbReference type="ARBA" id="ARBA00023136"/>
    </source>
</evidence>
<feature type="disulfide bond" evidence="9">
    <location>
        <begin position="949"/>
        <end position="970"/>
    </location>
</feature>
<dbReference type="Gene3D" id="3.10.100.10">
    <property type="entry name" value="Mannose-Binding Protein A, subunit A"/>
    <property type="match status" value="1"/>
</dbReference>
<evidence type="ECO:0000256" key="6">
    <source>
        <dbReference type="ARBA" id="ARBA00023054"/>
    </source>
</evidence>
<keyword evidence="4 12" id="KW-0812">Transmembrane</keyword>
<feature type="transmembrane region" description="Helical" evidence="12">
    <location>
        <begin position="1106"/>
        <end position="1125"/>
    </location>
</feature>
<dbReference type="Proteomes" id="UP001652581">
    <property type="component" value="Chromosome 10"/>
</dbReference>
<feature type="region of interest" description="Disordered" evidence="11">
    <location>
        <begin position="725"/>
        <end position="852"/>
    </location>
</feature>
<dbReference type="RefSeq" id="XP_072825591.1">
    <property type="nucleotide sequence ID" value="XM_072969490.1"/>
</dbReference>